<proteinExistence type="predicted"/>
<comment type="caution">
    <text evidence="1">The sequence shown here is derived from an EMBL/GenBank/DDBJ whole genome shotgun (WGS) entry which is preliminary data.</text>
</comment>
<accession>A0A1W9KNL2</accession>
<sequence length="18" mass="1887">MLLAGLGVMGAIARRCRV</sequence>
<name>A0A1W9KNL2_9BURK</name>
<evidence type="ECO:0000313" key="1">
    <source>
        <dbReference type="EMBL" id="OQW85733.1"/>
    </source>
</evidence>
<dbReference type="Proteomes" id="UP000192505">
    <property type="component" value="Unassembled WGS sequence"/>
</dbReference>
<gene>
    <name evidence="1" type="ORF">BWK72_20810</name>
</gene>
<protein>
    <submittedName>
        <fullName evidence="1">Uncharacterized protein</fullName>
    </submittedName>
</protein>
<reference evidence="1 2" key="1">
    <citation type="submission" date="2017-01" db="EMBL/GenBank/DDBJ databases">
        <title>Novel large sulfur bacteria in the metagenomes of groundwater-fed chemosynthetic microbial mats in the Lake Huron basin.</title>
        <authorList>
            <person name="Sharrar A.M."/>
            <person name="Flood B.E."/>
            <person name="Bailey J.V."/>
            <person name="Jones D.S."/>
            <person name="Biddanda B."/>
            <person name="Ruberg S.A."/>
            <person name="Marcus D.N."/>
            <person name="Dick G.J."/>
        </authorList>
    </citation>
    <scope>NUCLEOTIDE SEQUENCE [LARGE SCALE GENOMIC DNA]</scope>
    <source>
        <strain evidence="1">A7</strain>
    </source>
</reference>
<evidence type="ECO:0000313" key="2">
    <source>
        <dbReference type="Proteomes" id="UP000192505"/>
    </source>
</evidence>
<dbReference type="AlphaFoldDB" id="A0A1W9KNL2"/>
<organism evidence="1 2">
    <name type="scientific">Rhodoferax ferrireducens</name>
    <dbReference type="NCBI Taxonomy" id="192843"/>
    <lineage>
        <taxon>Bacteria</taxon>
        <taxon>Pseudomonadati</taxon>
        <taxon>Pseudomonadota</taxon>
        <taxon>Betaproteobacteria</taxon>
        <taxon>Burkholderiales</taxon>
        <taxon>Comamonadaceae</taxon>
        <taxon>Rhodoferax</taxon>
    </lineage>
</organism>
<dbReference type="EMBL" id="MTEI01000040">
    <property type="protein sequence ID" value="OQW85733.1"/>
    <property type="molecule type" value="Genomic_DNA"/>
</dbReference>